<evidence type="ECO:0000313" key="2">
    <source>
        <dbReference type="EMBL" id="CAF2114453.1"/>
    </source>
</evidence>
<comment type="caution">
    <text evidence="2">The sequence shown here is derived from an EMBL/GenBank/DDBJ whole genome shotgun (WGS) entry which is preliminary data.</text>
</comment>
<gene>
    <name evidence="2" type="ORF">WKI299_LOCUS22906</name>
</gene>
<organism evidence="2 3">
    <name type="scientific">Rotaria magnacalcarata</name>
    <dbReference type="NCBI Taxonomy" id="392030"/>
    <lineage>
        <taxon>Eukaryota</taxon>
        <taxon>Metazoa</taxon>
        <taxon>Spiralia</taxon>
        <taxon>Gnathifera</taxon>
        <taxon>Rotifera</taxon>
        <taxon>Eurotatoria</taxon>
        <taxon>Bdelloidea</taxon>
        <taxon>Philodinida</taxon>
        <taxon>Philodinidae</taxon>
        <taxon>Rotaria</taxon>
    </lineage>
</organism>
<name>A0A816UXP9_9BILA</name>
<protein>
    <submittedName>
        <fullName evidence="2">Uncharacterized protein</fullName>
    </submittedName>
</protein>
<evidence type="ECO:0000256" key="1">
    <source>
        <dbReference type="SAM" id="MobiDB-lite"/>
    </source>
</evidence>
<evidence type="ECO:0000313" key="3">
    <source>
        <dbReference type="Proteomes" id="UP000663856"/>
    </source>
</evidence>
<accession>A0A816UXP9</accession>
<dbReference type="EMBL" id="CAJNRF010009872">
    <property type="protein sequence ID" value="CAF2114453.1"/>
    <property type="molecule type" value="Genomic_DNA"/>
</dbReference>
<dbReference type="AlphaFoldDB" id="A0A816UXP9"/>
<feature type="compositionally biased region" description="Basic and acidic residues" evidence="1">
    <location>
        <begin position="1"/>
        <end position="11"/>
    </location>
</feature>
<feature type="region of interest" description="Disordered" evidence="1">
    <location>
        <begin position="1"/>
        <end position="23"/>
    </location>
</feature>
<dbReference type="Proteomes" id="UP000663856">
    <property type="component" value="Unassembled WGS sequence"/>
</dbReference>
<sequence length="336" mass="37979">MSDSCHHEKSDSTNPTSTSDTVEMNKKIGVKVGNDQGNISFTTIKTDAVGPCHFFLLTGILKKRKFSYVKHTSKDYAPSIYSATSILIHIVVQIAHELQLLFPIELRIDATGFQFNEIHKLQMLAGGSVPLYPNLIHNGYLLVNNVYNNMQIQEQMPQQLSQAVSDSLSDGRMILLGYDSQLHQQLSMHLIKQLKGNIKILPPITFFTPDPELDEEEEIEDTDVCDAPAICIAYDCETHCCDLGLEWISTGWSCELAYMDVDLNDKDRQEYIWKKEKKQMDMAESLEGIACRGKRLKNRINDLTLITTSYIQPSYGHTPNTVINQQIHSPLNQIVS</sequence>
<feature type="compositionally biased region" description="Low complexity" evidence="1">
    <location>
        <begin position="12"/>
        <end position="21"/>
    </location>
</feature>
<proteinExistence type="predicted"/>
<reference evidence="2" key="1">
    <citation type="submission" date="2021-02" db="EMBL/GenBank/DDBJ databases">
        <authorList>
            <person name="Nowell W R."/>
        </authorList>
    </citation>
    <scope>NUCLEOTIDE SEQUENCE</scope>
</reference>